<dbReference type="RefSeq" id="WP_294185123.1">
    <property type="nucleotide sequence ID" value="NZ_JBGFFE010000019.1"/>
</dbReference>
<dbReference type="Proteomes" id="UP001565220">
    <property type="component" value="Unassembled WGS sequence"/>
</dbReference>
<sequence>MIEKSSLIYEYDGSFEGIMCCVFESYYKREIPMDIISSDRFQTTFFPVKEIETDLKKSTRVIKSIPEKIGSSALELLKYAFLTCMPHKELNMLMFLRKGFHYGPPIMYMFKDEHVDKMLKAVRHLKNESHLLKGFIRFSILGGILVSQIGPKNYVLPLIAGHFCRRYAGEHFLIHDKTHNMALVYRPRQYAVVPMCNFKMAEPDSREKHFRKLWELFYTTVEIKDRRNFKYRRSNMPKHYWKYMTEFQKGSYFKDNE</sequence>
<dbReference type="InterPro" id="IPR025404">
    <property type="entry name" value="DUF4130"/>
</dbReference>
<organism evidence="2 3">
    <name type="scientific">Clostridium lapidicellarium</name>
    <dbReference type="NCBI Taxonomy" id="3240931"/>
    <lineage>
        <taxon>Bacteria</taxon>
        <taxon>Bacillati</taxon>
        <taxon>Bacillota</taxon>
        <taxon>Clostridia</taxon>
        <taxon>Eubacteriales</taxon>
        <taxon>Clostridiaceae</taxon>
        <taxon>Clostridium</taxon>
    </lineage>
</organism>
<gene>
    <name evidence="2" type="ORF">AB8S09_11815</name>
</gene>
<evidence type="ECO:0000259" key="1">
    <source>
        <dbReference type="Pfam" id="PF13566"/>
    </source>
</evidence>
<protein>
    <submittedName>
        <fullName evidence="2">TIGR03915 family putative DNA repair protein</fullName>
    </submittedName>
</protein>
<name>A0ABV4DZL1_9CLOT</name>
<comment type="caution">
    <text evidence="2">The sequence shown here is derived from an EMBL/GenBank/DDBJ whole genome shotgun (WGS) entry which is preliminary data.</text>
</comment>
<keyword evidence="3" id="KW-1185">Reference proteome</keyword>
<evidence type="ECO:0000313" key="2">
    <source>
        <dbReference type="EMBL" id="MEY8764315.1"/>
    </source>
</evidence>
<proteinExistence type="predicted"/>
<dbReference type="InterPro" id="IPR023875">
    <property type="entry name" value="DNA_repair_put"/>
</dbReference>
<feature type="domain" description="DUF4130" evidence="1">
    <location>
        <begin position="87"/>
        <end position="246"/>
    </location>
</feature>
<accession>A0ABV4DZL1</accession>
<evidence type="ECO:0000313" key="3">
    <source>
        <dbReference type="Proteomes" id="UP001565220"/>
    </source>
</evidence>
<dbReference type="Pfam" id="PF13566">
    <property type="entry name" value="DUF4130"/>
    <property type="match status" value="1"/>
</dbReference>
<dbReference type="NCBIfam" id="TIGR03915">
    <property type="entry name" value="SAM_7_link_chp"/>
    <property type="match status" value="1"/>
</dbReference>
<reference evidence="2 3" key="1">
    <citation type="submission" date="2024-08" db="EMBL/GenBank/DDBJ databases">
        <title>Clostridium lapicellarii sp. nov., and Clostridium renhuaiense sp. nov., two species isolated from the mud in a fermentation cellar used for producing sauce-flavour Chinese liquors.</title>
        <authorList>
            <person name="Yang F."/>
            <person name="Wang H."/>
            <person name="Chen L.Q."/>
            <person name="Zhou N."/>
            <person name="Lu J.J."/>
            <person name="Pu X.X."/>
            <person name="Wan B."/>
            <person name="Wang L."/>
            <person name="Liu S.J."/>
        </authorList>
    </citation>
    <scope>NUCLEOTIDE SEQUENCE [LARGE SCALE GENOMIC DNA]</scope>
    <source>
        <strain evidence="2 3">MT-113</strain>
    </source>
</reference>
<dbReference type="EMBL" id="JBGFFE010000019">
    <property type="protein sequence ID" value="MEY8764315.1"/>
    <property type="molecule type" value="Genomic_DNA"/>
</dbReference>